<feature type="transmembrane region" description="Helical" evidence="1">
    <location>
        <begin position="6"/>
        <end position="25"/>
    </location>
</feature>
<dbReference type="Proteomes" id="UP000824782">
    <property type="component" value="Unassembled WGS sequence"/>
</dbReference>
<organism evidence="2 3">
    <name type="scientific">Engystomops pustulosus</name>
    <name type="common">Tungara frog</name>
    <name type="synonym">Physalaemus pustulosus</name>
    <dbReference type="NCBI Taxonomy" id="76066"/>
    <lineage>
        <taxon>Eukaryota</taxon>
        <taxon>Metazoa</taxon>
        <taxon>Chordata</taxon>
        <taxon>Craniata</taxon>
        <taxon>Vertebrata</taxon>
        <taxon>Euteleostomi</taxon>
        <taxon>Amphibia</taxon>
        <taxon>Batrachia</taxon>
        <taxon>Anura</taxon>
        <taxon>Neobatrachia</taxon>
        <taxon>Hyloidea</taxon>
        <taxon>Leptodactylidae</taxon>
        <taxon>Leiuperinae</taxon>
        <taxon>Engystomops</taxon>
    </lineage>
</organism>
<gene>
    <name evidence="2" type="ORF">GDO81_027449</name>
</gene>
<protein>
    <submittedName>
        <fullName evidence="2">Uncharacterized protein</fullName>
    </submittedName>
</protein>
<reference evidence="2" key="1">
    <citation type="thesis" date="2020" institute="ProQuest LLC" country="789 East Eisenhower Parkway, Ann Arbor, MI, USA">
        <title>Comparative Genomics and Chromosome Evolution.</title>
        <authorList>
            <person name="Mudd A.B."/>
        </authorList>
    </citation>
    <scope>NUCLEOTIDE SEQUENCE</scope>
    <source>
        <strain evidence="2">237g6f4</strain>
        <tissue evidence="2">Blood</tissue>
    </source>
</reference>
<keyword evidence="3" id="KW-1185">Reference proteome</keyword>
<dbReference type="AlphaFoldDB" id="A0AAV6YEF9"/>
<evidence type="ECO:0000313" key="3">
    <source>
        <dbReference type="Proteomes" id="UP000824782"/>
    </source>
</evidence>
<keyword evidence="1" id="KW-1133">Transmembrane helix</keyword>
<dbReference type="EMBL" id="WNYA01053789">
    <property type="protein sequence ID" value="KAG8535929.1"/>
    <property type="molecule type" value="Genomic_DNA"/>
</dbReference>
<proteinExistence type="predicted"/>
<keyword evidence="1" id="KW-0472">Membrane</keyword>
<evidence type="ECO:0000256" key="1">
    <source>
        <dbReference type="SAM" id="Phobius"/>
    </source>
</evidence>
<keyword evidence="1" id="KW-0812">Transmembrane</keyword>
<comment type="caution">
    <text evidence="2">The sequence shown here is derived from an EMBL/GenBank/DDBJ whole genome shotgun (WGS) entry which is preliminary data.</text>
</comment>
<feature type="transmembrane region" description="Helical" evidence="1">
    <location>
        <begin position="32"/>
        <end position="51"/>
    </location>
</feature>
<sequence length="92" mass="10785">MNNNNLLLLPLSVTIIYHMGFVRICSLSTVSFPYRCWMMLQLFIPALSLSYPCAQTQTRLEHARIRELEQNLLFEKAKTAKLLKELEDKRVQ</sequence>
<evidence type="ECO:0000313" key="2">
    <source>
        <dbReference type="EMBL" id="KAG8535929.1"/>
    </source>
</evidence>
<accession>A0AAV6YEF9</accession>
<name>A0AAV6YEF9_ENGPU</name>